<comment type="caution">
    <text evidence="2">The sequence shown here is derived from an EMBL/GenBank/DDBJ whole genome shotgun (WGS) entry which is preliminary data.</text>
</comment>
<reference evidence="3" key="1">
    <citation type="journal article" date="2019" name="Int. J. Syst. Evol. Microbiol.">
        <title>The Global Catalogue of Microorganisms (GCM) 10K type strain sequencing project: providing services to taxonomists for standard genome sequencing and annotation.</title>
        <authorList>
            <consortium name="The Broad Institute Genomics Platform"/>
            <consortium name="The Broad Institute Genome Sequencing Center for Infectious Disease"/>
            <person name="Wu L."/>
            <person name="Ma J."/>
        </authorList>
    </citation>
    <scope>NUCLEOTIDE SEQUENCE [LARGE SCALE GENOMIC DNA]</scope>
    <source>
        <strain evidence="3">JCM 17906</strain>
    </source>
</reference>
<dbReference type="InterPro" id="IPR009061">
    <property type="entry name" value="DNA-bd_dom_put_sf"/>
</dbReference>
<gene>
    <name evidence="2" type="ORF">GCM10023175_03800</name>
</gene>
<dbReference type="InterPro" id="IPR041657">
    <property type="entry name" value="HTH_17"/>
</dbReference>
<feature type="domain" description="Helix-turn-helix" evidence="1">
    <location>
        <begin position="13"/>
        <end position="61"/>
    </location>
</feature>
<dbReference type="Pfam" id="PF12728">
    <property type="entry name" value="HTH_17"/>
    <property type="match status" value="1"/>
</dbReference>
<protein>
    <recommendedName>
        <fullName evidence="1">Helix-turn-helix domain-containing protein</fullName>
    </recommendedName>
</protein>
<name>A0ABP8RE09_9PSEU</name>
<dbReference type="NCBIfam" id="TIGR01764">
    <property type="entry name" value="excise"/>
    <property type="match status" value="1"/>
</dbReference>
<dbReference type="Proteomes" id="UP001501598">
    <property type="component" value="Unassembled WGS sequence"/>
</dbReference>
<dbReference type="SUPFAM" id="SSF46955">
    <property type="entry name" value="Putative DNA-binding domain"/>
    <property type="match status" value="1"/>
</dbReference>
<accession>A0ABP8RE09</accession>
<evidence type="ECO:0000259" key="1">
    <source>
        <dbReference type="Pfam" id="PF12728"/>
    </source>
</evidence>
<keyword evidence="3" id="KW-1185">Reference proteome</keyword>
<organism evidence="2 3">
    <name type="scientific">Pseudonocardia xishanensis</name>
    <dbReference type="NCBI Taxonomy" id="630995"/>
    <lineage>
        <taxon>Bacteria</taxon>
        <taxon>Bacillati</taxon>
        <taxon>Actinomycetota</taxon>
        <taxon>Actinomycetes</taxon>
        <taxon>Pseudonocardiales</taxon>
        <taxon>Pseudonocardiaceae</taxon>
        <taxon>Pseudonocardia</taxon>
    </lineage>
</organism>
<sequence>MSNGSESATRPTFYDVQEVADMFKMSRMTVYRAISSGELAAVRIRGRWLVPARAIDALIETATRQQATTASAGQFGGLA</sequence>
<dbReference type="EMBL" id="BAABGT010000005">
    <property type="protein sequence ID" value="GAA4536621.1"/>
    <property type="molecule type" value="Genomic_DNA"/>
</dbReference>
<dbReference type="InterPro" id="IPR010093">
    <property type="entry name" value="SinI_DNA-bd"/>
</dbReference>
<evidence type="ECO:0000313" key="2">
    <source>
        <dbReference type="EMBL" id="GAA4536621.1"/>
    </source>
</evidence>
<proteinExistence type="predicted"/>
<evidence type="ECO:0000313" key="3">
    <source>
        <dbReference type="Proteomes" id="UP001501598"/>
    </source>
</evidence>